<feature type="region of interest" description="Disordered" evidence="1">
    <location>
        <begin position="259"/>
        <end position="304"/>
    </location>
</feature>
<evidence type="ECO:0000256" key="1">
    <source>
        <dbReference type="SAM" id="MobiDB-lite"/>
    </source>
</evidence>
<feature type="compositionally biased region" description="Polar residues" evidence="1">
    <location>
        <begin position="495"/>
        <end position="523"/>
    </location>
</feature>
<organism evidence="3 4">
    <name type="scientific">Cyphellophora europaea (strain CBS 101466)</name>
    <name type="common">Phialophora europaea</name>
    <dbReference type="NCBI Taxonomy" id="1220924"/>
    <lineage>
        <taxon>Eukaryota</taxon>
        <taxon>Fungi</taxon>
        <taxon>Dikarya</taxon>
        <taxon>Ascomycota</taxon>
        <taxon>Pezizomycotina</taxon>
        <taxon>Eurotiomycetes</taxon>
        <taxon>Chaetothyriomycetidae</taxon>
        <taxon>Chaetothyriales</taxon>
        <taxon>Cyphellophoraceae</taxon>
        <taxon>Cyphellophora</taxon>
    </lineage>
</organism>
<dbReference type="HOGENOM" id="CLU_377222_0_0_1"/>
<feature type="domain" description="WW" evidence="2">
    <location>
        <begin position="30"/>
        <end position="63"/>
    </location>
</feature>
<dbReference type="eggNOG" id="ENOG502SCW4">
    <property type="taxonomic scope" value="Eukaryota"/>
</dbReference>
<dbReference type="GeneID" id="19975052"/>
<accession>W2RQT7</accession>
<dbReference type="SMART" id="SM00456">
    <property type="entry name" value="WW"/>
    <property type="match status" value="2"/>
</dbReference>
<protein>
    <recommendedName>
        <fullName evidence="2">WW domain-containing protein</fullName>
    </recommendedName>
</protein>
<feature type="domain" description="WW" evidence="2">
    <location>
        <begin position="64"/>
        <end position="97"/>
    </location>
</feature>
<dbReference type="InterPro" id="IPR036020">
    <property type="entry name" value="WW_dom_sf"/>
</dbReference>
<feature type="region of interest" description="Disordered" evidence="1">
    <location>
        <begin position="458"/>
        <end position="523"/>
    </location>
</feature>
<feature type="region of interest" description="Disordered" evidence="1">
    <location>
        <begin position="1"/>
        <end position="33"/>
    </location>
</feature>
<dbReference type="PROSITE" id="PS50020">
    <property type="entry name" value="WW_DOMAIN_2"/>
    <property type="match status" value="2"/>
</dbReference>
<sequence>MAIGLPPTTMPSDVKQATSSTAPILEGQPMPMPVGWLEMKDPSGRTMYFNPSTGAASWERPNVRQLPAGWIKSHTPDGRTIFVHVETRSCSFQWPVEQAAPAQVLAAAEKPQMTRHITEPAQPAPPRVRLVRSSTAPVKPTQDDPLMTMTVNTAIARKNIPDFDEAFAIHQLAQRNNTEVLGKKLGQDVAHVSVALKDTTITAASLATRQAKAVGQTMISRTKMQKASKNAIVHTGALGVKIGRASRTLMHEMVDAADGKGKYKPKTRTFIPQDPLPPTPEPVNHSYEHEQAAASGSQIPTPQQPMVAVKPSTGVPMRKPVRRPLPQHSQAVSLASAQVPAYHDVSHSTATVTVTVETAETSEQDNLALATEAQLQPTSPTEKPPHFAVNSSTSIVPTASGSMAVDVAESSQPLAAPPSTAETAPHAQFVIPPKPAAMSDHHHSTTSFSIQADAILADQTSSNPPPPYTHESEGPPQSLVTQPPLDHRPPKPMVSSPSFPASSTNTSVYSAQSNPTQALSDTMGETQPLPVQQQYILAEFLPQQYLAPPPAQTYLTHSNSSAQNTYNEQNQILVQPQTSQATSYQDAYMQAASTLVLQQQMQQLQLQATQQQQPTVGNQDIYIDDSVITSVELTTVQQQPQMFVSAPAQQQVNNISALMLQDQSTDIYAGGIYQDTMMMYTTTTDSTANLKEYTYEAVVNEDGTVVEAGDIIYQSVEVDEEVEVQVDVEYDVE</sequence>
<dbReference type="VEuPathDB" id="FungiDB:HMPREF1541_07713"/>
<dbReference type="Gene3D" id="2.20.70.10">
    <property type="match status" value="2"/>
</dbReference>
<evidence type="ECO:0000313" key="3">
    <source>
        <dbReference type="EMBL" id="ETN38089.1"/>
    </source>
</evidence>
<proteinExistence type="predicted"/>
<dbReference type="STRING" id="1220924.W2RQT7"/>
<dbReference type="SUPFAM" id="SSF51045">
    <property type="entry name" value="WW domain"/>
    <property type="match status" value="1"/>
</dbReference>
<feature type="region of interest" description="Disordered" evidence="1">
    <location>
        <begin position="374"/>
        <end position="393"/>
    </location>
</feature>
<evidence type="ECO:0000313" key="4">
    <source>
        <dbReference type="Proteomes" id="UP000030752"/>
    </source>
</evidence>
<dbReference type="InParanoid" id="W2RQT7"/>
<dbReference type="CDD" id="cd00201">
    <property type="entry name" value="WW"/>
    <property type="match status" value="1"/>
</dbReference>
<dbReference type="RefSeq" id="XP_008720258.1">
    <property type="nucleotide sequence ID" value="XM_008722036.1"/>
</dbReference>
<reference evidence="3 4" key="1">
    <citation type="submission" date="2013-03" db="EMBL/GenBank/DDBJ databases">
        <title>The Genome Sequence of Phialophora europaea CBS 101466.</title>
        <authorList>
            <consortium name="The Broad Institute Genomics Platform"/>
            <person name="Cuomo C."/>
            <person name="de Hoog S."/>
            <person name="Gorbushina A."/>
            <person name="Walker B."/>
            <person name="Young S.K."/>
            <person name="Zeng Q."/>
            <person name="Gargeya S."/>
            <person name="Fitzgerald M."/>
            <person name="Haas B."/>
            <person name="Abouelleil A."/>
            <person name="Allen A.W."/>
            <person name="Alvarado L."/>
            <person name="Arachchi H.M."/>
            <person name="Berlin A.M."/>
            <person name="Chapman S.B."/>
            <person name="Gainer-Dewar J."/>
            <person name="Goldberg J."/>
            <person name="Griggs A."/>
            <person name="Gujja S."/>
            <person name="Hansen M."/>
            <person name="Howarth C."/>
            <person name="Imamovic A."/>
            <person name="Ireland A."/>
            <person name="Larimer J."/>
            <person name="McCowan C."/>
            <person name="Murphy C."/>
            <person name="Pearson M."/>
            <person name="Poon T.W."/>
            <person name="Priest M."/>
            <person name="Roberts A."/>
            <person name="Saif S."/>
            <person name="Shea T."/>
            <person name="Sisk P."/>
            <person name="Sykes S."/>
            <person name="Wortman J."/>
            <person name="Nusbaum C."/>
            <person name="Birren B."/>
        </authorList>
    </citation>
    <scope>NUCLEOTIDE SEQUENCE [LARGE SCALE GENOMIC DNA]</scope>
    <source>
        <strain evidence="3 4">CBS 101466</strain>
    </source>
</reference>
<dbReference type="InterPro" id="IPR001202">
    <property type="entry name" value="WW_dom"/>
</dbReference>
<dbReference type="Proteomes" id="UP000030752">
    <property type="component" value="Unassembled WGS sequence"/>
</dbReference>
<feature type="region of interest" description="Disordered" evidence="1">
    <location>
        <begin position="118"/>
        <end position="145"/>
    </location>
</feature>
<gene>
    <name evidence="3" type="ORF">HMPREF1541_07713</name>
</gene>
<dbReference type="AlphaFoldDB" id="W2RQT7"/>
<evidence type="ECO:0000259" key="2">
    <source>
        <dbReference type="PROSITE" id="PS50020"/>
    </source>
</evidence>
<name>W2RQT7_CYPE1</name>
<dbReference type="EMBL" id="KB822723">
    <property type="protein sequence ID" value="ETN38089.1"/>
    <property type="molecule type" value="Genomic_DNA"/>
</dbReference>
<dbReference type="OrthoDB" id="4159423at2759"/>
<keyword evidence="4" id="KW-1185">Reference proteome</keyword>